<keyword evidence="2" id="KW-0479">Metal-binding</keyword>
<dbReference type="EMBL" id="OZ060371">
    <property type="protein sequence ID" value="CAL4042970.1"/>
    <property type="molecule type" value="Genomic_DNA"/>
</dbReference>
<dbReference type="PANTHER" id="PTHR20854:SF4">
    <property type="entry name" value="INOSITOL-1-MONOPHOSPHATASE-RELATED"/>
    <property type="match status" value="1"/>
</dbReference>
<evidence type="ECO:0000256" key="2">
    <source>
        <dbReference type="PIRSR" id="PIRSR600760-2"/>
    </source>
</evidence>
<keyword evidence="3" id="KW-0378">Hydrolase</keyword>
<evidence type="ECO:0000313" key="3">
    <source>
        <dbReference type="EMBL" id="CAL4042970.1"/>
    </source>
</evidence>
<keyword evidence="2" id="KW-0460">Magnesium</keyword>
<dbReference type="Gene3D" id="3.30.540.10">
    <property type="entry name" value="Fructose-1,6-Bisphosphatase, subunit A, domain 1"/>
    <property type="match status" value="1"/>
</dbReference>
<sequence>MHPILHIAIRAIRKSGNFLLQNYDRKKLEKEKKENILYIVKKIMYMLEKNIFFTIQKSYPNHILLRNKVISTKLNINNVYWIVNTLNGMENFVNNIPHFCIGISVIIKNKIEISVIYDPIKNDLFTSVKGQGSQLNGYRMRCSNINDNNLIVSMHYPTNINKKMLTYYTRILEKLILKKIIIRNSGSFLLDLAYVAAGKITCLFNFDKKNYNLYIGELQIRESGGLIKSINTDNIYKNEKLFLLGNFKSISIIEEILEF</sequence>
<dbReference type="Pfam" id="PF00459">
    <property type="entry name" value="Inositol_P"/>
    <property type="match status" value="1"/>
</dbReference>
<name>A0AAT9II57_9GAMM</name>
<dbReference type="GO" id="GO:0006020">
    <property type="term" value="P:inositol metabolic process"/>
    <property type="evidence" value="ECO:0007669"/>
    <property type="project" value="TreeGrafter"/>
</dbReference>
<accession>A0AAT9II57</accession>
<protein>
    <submittedName>
        <fullName evidence="3">Inositol-1-monophosphatase</fullName>
        <ecNumber evidence="3">3.1.3.25</ecNumber>
    </submittedName>
</protein>
<dbReference type="GO" id="GO:0007165">
    <property type="term" value="P:signal transduction"/>
    <property type="evidence" value="ECO:0007669"/>
    <property type="project" value="TreeGrafter"/>
</dbReference>
<dbReference type="GO" id="GO:0008934">
    <property type="term" value="F:inositol monophosphate 1-phosphatase activity"/>
    <property type="evidence" value="ECO:0007669"/>
    <property type="project" value="TreeGrafter"/>
</dbReference>
<gene>
    <name evidence="3" type="primary">suhB</name>
    <name evidence="3" type="ORF">BUANCORI2928_223</name>
</gene>
<dbReference type="PANTHER" id="PTHR20854">
    <property type="entry name" value="INOSITOL MONOPHOSPHATASE"/>
    <property type="match status" value="1"/>
</dbReference>
<comment type="cofactor">
    <cofactor evidence="2">
        <name>Mg(2+)</name>
        <dbReference type="ChEBI" id="CHEBI:18420"/>
    </cofactor>
</comment>
<feature type="binding site" evidence="2">
    <location>
        <position position="86"/>
    </location>
    <ligand>
        <name>Mg(2+)</name>
        <dbReference type="ChEBI" id="CHEBI:18420"/>
        <label>1</label>
        <note>catalytic</note>
    </ligand>
</feature>
<dbReference type="InterPro" id="IPR000760">
    <property type="entry name" value="Inositol_monophosphatase-like"/>
</dbReference>
<dbReference type="SUPFAM" id="SSF56655">
    <property type="entry name" value="Carbohydrate phosphatase"/>
    <property type="match status" value="1"/>
</dbReference>
<dbReference type="Gene3D" id="3.40.190.80">
    <property type="match status" value="1"/>
</dbReference>
<dbReference type="PRINTS" id="PR00377">
    <property type="entry name" value="IMPHPHTASES"/>
</dbReference>
<organism evidence="3">
    <name type="scientific">Buchnera aphidicola</name>
    <name type="common">Anoecia corni</name>
    <dbReference type="NCBI Taxonomy" id="2994477"/>
    <lineage>
        <taxon>Bacteria</taxon>
        <taxon>Pseudomonadati</taxon>
        <taxon>Pseudomonadota</taxon>
        <taxon>Gammaproteobacteria</taxon>
        <taxon>Enterobacterales</taxon>
        <taxon>Erwiniaceae</taxon>
        <taxon>Buchnera</taxon>
    </lineage>
</organism>
<reference evidence="3" key="1">
    <citation type="submission" date="2024-06" db="EMBL/GenBank/DDBJ databases">
        <authorList>
            <person name="Manzano-Marin A."/>
            <person name="Manzano-Marin A."/>
            <person name="Alejandro Manzano Marin A."/>
        </authorList>
    </citation>
    <scope>NUCLEOTIDE SEQUENCE</scope>
    <source>
        <strain evidence="3">Ancorni-2928</strain>
    </source>
</reference>
<comment type="similarity">
    <text evidence="1">Belongs to the inositol monophosphatase superfamily.</text>
</comment>
<evidence type="ECO:0000256" key="1">
    <source>
        <dbReference type="ARBA" id="ARBA00009759"/>
    </source>
</evidence>
<dbReference type="EC" id="3.1.3.25" evidence="3"/>
<proteinExistence type="inferred from homology"/>
<dbReference type="AlphaFoldDB" id="A0AAT9II57"/>
<dbReference type="RefSeq" id="WP_367681187.1">
    <property type="nucleotide sequence ID" value="NZ_OZ060371.1"/>
</dbReference>
<dbReference type="GO" id="GO:0046872">
    <property type="term" value="F:metal ion binding"/>
    <property type="evidence" value="ECO:0007669"/>
    <property type="project" value="UniProtKB-KW"/>
</dbReference>